<dbReference type="SMART" id="SM00922">
    <property type="entry name" value="MR_MLE"/>
    <property type="match status" value="1"/>
</dbReference>
<dbReference type="SFLD" id="SFLDS00001">
    <property type="entry name" value="Enolase"/>
    <property type="match status" value="1"/>
</dbReference>
<dbReference type="InterPro" id="IPR029065">
    <property type="entry name" value="Enolase_C-like"/>
</dbReference>
<sequence length="370" mass="40454">MTSRGTYLTHTVWYPVLHWEGKLALGECAPLPDLSADFLSQGATEDSRLRGYEALLCEHLQALCAALRQGQSPAVDSWRPYSALRFGFECLLQSYTQQQASVAASQDAGAAVLFPSAFTHGSLDLPINGLIWMGSFEVMAQRIVSKLAEGYRCIKLKIGAIDFAQELQLLEQLRSRFSPEQLELRVDANGAFSAATVGDKLKALSAFQLHSIEQPVKAGQWELMAKLCAESPIAIGLDEELIGVNEQQQKIDLLDTIKPQYLILKPSLHGGLSGCEEWINLAKERGIGYWVTSALESNIGLNAIAQWCALQNVTMPQGLGTGLLYTNNVLSPLSIQHAKLHCDLAAVGAYDDYVRKFLASEATLVGSWDI</sequence>
<dbReference type="SUPFAM" id="SSF51604">
    <property type="entry name" value="Enolase C-terminal domain-like"/>
    <property type="match status" value="1"/>
</dbReference>
<dbReference type="Gene3D" id="3.20.20.120">
    <property type="entry name" value="Enolase-like C-terminal domain"/>
    <property type="match status" value="1"/>
</dbReference>
<dbReference type="SFLD" id="SFLDG00180">
    <property type="entry name" value="muconate_cycloisomerase"/>
    <property type="match status" value="1"/>
</dbReference>
<feature type="domain" description="Mandelate racemase/muconate lactonizing enzyme C-terminal" evidence="2">
    <location>
        <begin position="136"/>
        <end position="234"/>
    </location>
</feature>
<dbReference type="SFLD" id="SFLDF00009">
    <property type="entry name" value="o-succinylbenzoate_synthase"/>
    <property type="match status" value="1"/>
</dbReference>
<gene>
    <name evidence="3" type="ORF">H9847_07390</name>
</gene>
<evidence type="ECO:0000313" key="4">
    <source>
        <dbReference type="Proteomes" id="UP000733611"/>
    </source>
</evidence>
<dbReference type="SUPFAM" id="SSF54826">
    <property type="entry name" value="Enolase N-terminal domain-like"/>
    <property type="match status" value="1"/>
</dbReference>
<dbReference type="Gene3D" id="3.30.390.10">
    <property type="entry name" value="Enolase-like, N-terminal domain"/>
    <property type="match status" value="1"/>
</dbReference>
<organism evidence="3 4">
    <name type="scientific">Candidatus Anaerobiospirillum pullicola</name>
    <dbReference type="NCBI Taxonomy" id="2838451"/>
    <lineage>
        <taxon>Bacteria</taxon>
        <taxon>Pseudomonadati</taxon>
        <taxon>Pseudomonadota</taxon>
        <taxon>Gammaproteobacteria</taxon>
        <taxon>Aeromonadales</taxon>
        <taxon>Succinivibrionaceae</taxon>
        <taxon>Anaerobiospirillum</taxon>
    </lineage>
</organism>
<dbReference type="InterPro" id="IPR036849">
    <property type="entry name" value="Enolase-like_C_sf"/>
</dbReference>
<dbReference type="PANTHER" id="PTHR48073:SF2">
    <property type="entry name" value="O-SUCCINYLBENZOATE SYNTHASE"/>
    <property type="match status" value="1"/>
</dbReference>
<dbReference type="CDD" id="cd03320">
    <property type="entry name" value="OSBS"/>
    <property type="match status" value="1"/>
</dbReference>
<dbReference type="Pfam" id="PF13378">
    <property type="entry name" value="MR_MLE_C"/>
    <property type="match status" value="1"/>
</dbReference>
<dbReference type="AlphaFoldDB" id="A0A948TGW4"/>
<evidence type="ECO:0000313" key="3">
    <source>
        <dbReference type="EMBL" id="MBU3844674.1"/>
    </source>
</evidence>
<dbReference type="InterPro" id="IPR029017">
    <property type="entry name" value="Enolase-like_N"/>
</dbReference>
<dbReference type="PANTHER" id="PTHR48073">
    <property type="entry name" value="O-SUCCINYLBENZOATE SYNTHASE-RELATED"/>
    <property type="match status" value="1"/>
</dbReference>
<accession>A0A948TGW4</accession>
<evidence type="ECO:0000256" key="1">
    <source>
        <dbReference type="ARBA" id="ARBA00022723"/>
    </source>
</evidence>
<proteinExistence type="predicted"/>
<dbReference type="Proteomes" id="UP000733611">
    <property type="component" value="Unassembled WGS sequence"/>
</dbReference>
<dbReference type="InterPro" id="IPR013342">
    <property type="entry name" value="Mandelate_racemase_C"/>
</dbReference>
<reference evidence="3" key="1">
    <citation type="journal article" date="2021" name="PeerJ">
        <title>Extensive microbial diversity within the chicken gut microbiome revealed by metagenomics and culture.</title>
        <authorList>
            <person name="Gilroy R."/>
            <person name="Ravi A."/>
            <person name="Getino M."/>
            <person name="Pursley I."/>
            <person name="Horton D.L."/>
            <person name="Alikhan N.F."/>
            <person name="Baker D."/>
            <person name="Gharbi K."/>
            <person name="Hall N."/>
            <person name="Watson M."/>
            <person name="Adriaenssens E.M."/>
            <person name="Foster-Nyarko E."/>
            <person name="Jarju S."/>
            <person name="Secka A."/>
            <person name="Antonio M."/>
            <person name="Oren A."/>
            <person name="Chaudhuri R.R."/>
            <person name="La Ragione R."/>
            <person name="Hildebrand F."/>
            <person name="Pallen M.J."/>
        </authorList>
    </citation>
    <scope>NUCLEOTIDE SEQUENCE</scope>
    <source>
        <strain evidence="3">378</strain>
    </source>
</reference>
<comment type="caution">
    <text evidence="3">The sequence shown here is derived from an EMBL/GenBank/DDBJ whole genome shotgun (WGS) entry which is preliminary data.</text>
</comment>
<dbReference type="GO" id="GO:0046872">
    <property type="term" value="F:metal ion binding"/>
    <property type="evidence" value="ECO:0007669"/>
    <property type="project" value="UniProtKB-KW"/>
</dbReference>
<dbReference type="EMBL" id="JAHLFE010000149">
    <property type="protein sequence ID" value="MBU3844674.1"/>
    <property type="molecule type" value="Genomic_DNA"/>
</dbReference>
<reference evidence="3" key="2">
    <citation type="submission" date="2021-04" db="EMBL/GenBank/DDBJ databases">
        <authorList>
            <person name="Gilroy R."/>
        </authorList>
    </citation>
    <scope>NUCLEOTIDE SEQUENCE</scope>
    <source>
        <strain evidence="3">378</strain>
    </source>
</reference>
<name>A0A948TGW4_9GAMM</name>
<evidence type="ECO:0000259" key="2">
    <source>
        <dbReference type="SMART" id="SM00922"/>
    </source>
</evidence>
<dbReference type="GO" id="GO:0003824">
    <property type="term" value="F:catalytic activity"/>
    <property type="evidence" value="ECO:0007669"/>
    <property type="project" value="UniProtKB-ARBA"/>
</dbReference>
<protein>
    <submittedName>
        <fullName evidence="3">O-succinylbenzoate synthase</fullName>
    </submittedName>
</protein>
<keyword evidence="1" id="KW-0479">Metal-binding</keyword>